<evidence type="ECO:0000313" key="18">
    <source>
        <dbReference type="Proteomes" id="UP001075354"/>
    </source>
</evidence>
<dbReference type="Gene3D" id="1.25.40.80">
    <property type="match status" value="1"/>
</dbReference>
<dbReference type="InterPro" id="IPR032673">
    <property type="entry name" value="DNA_photolyase_2_CS"/>
</dbReference>
<evidence type="ECO:0000256" key="8">
    <source>
        <dbReference type="ARBA" id="ARBA00023125"/>
    </source>
</evidence>
<keyword evidence="18" id="KW-1185">Reference proteome</keyword>
<comment type="caution">
    <text evidence="17">The sequence shown here is derived from an EMBL/GenBank/DDBJ whole genome shotgun (WGS) entry which is preliminary data.</text>
</comment>
<dbReference type="InterPro" id="IPR008148">
    <property type="entry name" value="DNA_photolyase_2"/>
</dbReference>
<evidence type="ECO:0000256" key="11">
    <source>
        <dbReference type="ARBA" id="ARBA00031671"/>
    </source>
</evidence>
<dbReference type="EC" id="4.1.99.3" evidence="3"/>
<keyword evidence="7" id="KW-0274">FAD</keyword>
<evidence type="ECO:0000256" key="14">
    <source>
        <dbReference type="ARBA" id="ARBA00083107"/>
    </source>
</evidence>
<evidence type="ECO:0000256" key="1">
    <source>
        <dbReference type="ARBA" id="ARBA00001974"/>
    </source>
</evidence>
<comment type="cofactor">
    <cofactor evidence="1">
        <name>FAD</name>
        <dbReference type="ChEBI" id="CHEBI:57692"/>
    </cofactor>
</comment>
<dbReference type="SUPFAM" id="SSF52425">
    <property type="entry name" value="Cryptochrome/photolyase, N-terminal domain"/>
    <property type="match status" value="1"/>
</dbReference>
<gene>
    <name evidence="17" type="ORF">ONE63_002157</name>
</gene>
<evidence type="ECO:0000256" key="9">
    <source>
        <dbReference type="ARBA" id="ARBA00023204"/>
    </source>
</evidence>
<dbReference type="AlphaFoldDB" id="A0AAV7XAI6"/>
<dbReference type="InterPro" id="IPR036155">
    <property type="entry name" value="Crypto/Photolyase_N_sf"/>
</dbReference>
<keyword evidence="5" id="KW-0285">Flavoprotein</keyword>
<dbReference type="InterPro" id="IPR014729">
    <property type="entry name" value="Rossmann-like_a/b/a_fold"/>
</dbReference>
<comment type="function">
    <text evidence="13">Involved in repair of UV radiation-induced DNA damage. Catalyzes the light-dependent monomerization (300-600 nm) of cyclobutyl pyrimidine dimers (in cis-syn configuration), which are formed between adjacent bases on the same DNA strand upon exposure to ultraviolet radiation.</text>
</comment>
<evidence type="ECO:0000256" key="6">
    <source>
        <dbReference type="ARBA" id="ARBA00022763"/>
    </source>
</evidence>
<evidence type="ECO:0000256" key="5">
    <source>
        <dbReference type="ARBA" id="ARBA00022630"/>
    </source>
</evidence>
<dbReference type="Pfam" id="PF00875">
    <property type="entry name" value="DNA_photolyase"/>
    <property type="match status" value="1"/>
</dbReference>
<comment type="catalytic activity">
    <reaction evidence="12">
        <text>cyclobutadipyrimidine (in DNA) = 2 pyrimidine residues (in DNA).</text>
        <dbReference type="EC" id="4.1.99.3"/>
    </reaction>
</comment>
<dbReference type="GO" id="GO:0003677">
    <property type="term" value="F:DNA binding"/>
    <property type="evidence" value="ECO:0007669"/>
    <property type="project" value="UniProtKB-KW"/>
</dbReference>
<keyword evidence="9" id="KW-0234">DNA repair</keyword>
<feature type="region of interest" description="Disordered" evidence="15">
    <location>
        <begin position="1"/>
        <end position="34"/>
    </location>
</feature>
<dbReference type="FunFam" id="3.40.50.620:FF:000110">
    <property type="entry name" value="Deoxyribodipyrimidine photolyase"/>
    <property type="match status" value="1"/>
</dbReference>
<dbReference type="InterPro" id="IPR052219">
    <property type="entry name" value="Photolyase_Class-2"/>
</dbReference>
<evidence type="ECO:0000256" key="13">
    <source>
        <dbReference type="ARBA" id="ARBA00059220"/>
    </source>
</evidence>
<keyword evidence="6" id="KW-0227">DNA damage</keyword>
<dbReference type="GO" id="GO:0000719">
    <property type="term" value="P:photoreactive repair"/>
    <property type="evidence" value="ECO:0007669"/>
    <property type="project" value="TreeGrafter"/>
</dbReference>
<dbReference type="Gene3D" id="3.40.50.620">
    <property type="entry name" value="HUPs"/>
    <property type="match status" value="1"/>
</dbReference>
<reference evidence="17" key="1">
    <citation type="submission" date="2022-12" db="EMBL/GenBank/DDBJ databases">
        <title>Chromosome-level genome assembly of the bean flower thrips Megalurothrips usitatus.</title>
        <authorList>
            <person name="Ma L."/>
            <person name="Liu Q."/>
            <person name="Li H."/>
            <person name="Cai W."/>
        </authorList>
    </citation>
    <scope>NUCLEOTIDE SEQUENCE</scope>
    <source>
        <strain evidence="17">Cailab_2022a</strain>
    </source>
</reference>
<evidence type="ECO:0000256" key="12">
    <source>
        <dbReference type="ARBA" id="ARBA00033999"/>
    </source>
</evidence>
<keyword evidence="8" id="KW-0238">DNA-binding</keyword>
<name>A0AAV7XAI6_9NEOP</name>
<dbReference type="PROSITE" id="PS51645">
    <property type="entry name" value="PHR_CRY_ALPHA_BETA"/>
    <property type="match status" value="1"/>
</dbReference>
<evidence type="ECO:0000259" key="16">
    <source>
        <dbReference type="PROSITE" id="PS51645"/>
    </source>
</evidence>
<dbReference type="Proteomes" id="UP001075354">
    <property type="component" value="Chromosome 11"/>
</dbReference>
<dbReference type="Gene3D" id="1.10.579.10">
    <property type="entry name" value="DNA Cyclobutane Dipyrimidine Photolyase, subunit A, domain 3"/>
    <property type="match status" value="1"/>
</dbReference>
<keyword evidence="10" id="KW-0456">Lyase</keyword>
<dbReference type="PROSITE" id="PS01084">
    <property type="entry name" value="DNA_PHOTOLYASES_2_2"/>
    <property type="match status" value="1"/>
</dbReference>
<proteinExistence type="inferred from homology"/>
<evidence type="ECO:0000256" key="7">
    <source>
        <dbReference type="ARBA" id="ARBA00022827"/>
    </source>
</evidence>
<evidence type="ECO:0000256" key="3">
    <source>
        <dbReference type="ARBA" id="ARBA00013149"/>
    </source>
</evidence>
<organism evidence="17 18">
    <name type="scientific">Megalurothrips usitatus</name>
    <name type="common">bean blossom thrips</name>
    <dbReference type="NCBI Taxonomy" id="439358"/>
    <lineage>
        <taxon>Eukaryota</taxon>
        <taxon>Metazoa</taxon>
        <taxon>Ecdysozoa</taxon>
        <taxon>Arthropoda</taxon>
        <taxon>Hexapoda</taxon>
        <taxon>Insecta</taxon>
        <taxon>Pterygota</taxon>
        <taxon>Neoptera</taxon>
        <taxon>Paraneoptera</taxon>
        <taxon>Thysanoptera</taxon>
        <taxon>Terebrantia</taxon>
        <taxon>Thripoidea</taxon>
        <taxon>Thripidae</taxon>
        <taxon>Megalurothrips</taxon>
    </lineage>
</organism>
<evidence type="ECO:0000313" key="17">
    <source>
        <dbReference type="EMBL" id="KAJ1523026.1"/>
    </source>
</evidence>
<evidence type="ECO:0000256" key="10">
    <source>
        <dbReference type="ARBA" id="ARBA00023239"/>
    </source>
</evidence>
<feature type="domain" description="Photolyase/cryptochrome alpha/beta" evidence="16">
    <location>
        <begin position="68"/>
        <end position="200"/>
    </location>
</feature>
<dbReference type="NCBIfam" id="TIGR00591">
    <property type="entry name" value="phr2"/>
    <property type="match status" value="1"/>
</dbReference>
<dbReference type="EMBL" id="JAPTSV010000011">
    <property type="protein sequence ID" value="KAJ1523026.1"/>
    <property type="molecule type" value="Genomic_DNA"/>
</dbReference>
<dbReference type="PANTHER" id="PTHR10211:SF0">
    <property type="entry name" value="DEOXYRIBODIPYRIMIDINE PHOTO-LYASE"/>
    <property type="match status" value="1"/>
</dbReference>
<dbReference type="InterPro" id="IPR006050">
    <property type="entry name" value="DNA_photolyase_N"/>
</dbReference>
<evidence type="ECO:0000256" key="2">
    <source>
        <dbReference type="ARBA" id="ARBA00006409"/>
    </source>
</evidence>
<evidence type="ECO:0000256" key="15">
    <source>
        <dbReference type="SAM" id="MobiDB-lite"/>
    </source>
</evidence>
<sequence>MAGDKAPPKKKVKLDEASASSASSSQLNLKQRLERDRKETAASITEFKFNKKRVRILSKATEVPEKCQGVAYWMFRDERVQDNWAFLYAQKLALKNEVPLHVCFCLLTNFLDGPVRHFKFLLKGLKEVRKECEELNIEFHMLYGCGADVMPGFVEKNKIGAVVIDFMPLRTVMEYADRLKSSLPKDVPLCQVDAHNIVPCWQASNKLEYGARTIRRKIHDQLGEFLTQFPPVIKHPYSAPSKAAVIDWDRCLEHLECDRSVDEVDWAIPGYTGGIANLENFINGRIKKFGSKRNDPTEDALSNISPWLHFGQVSAQRCILVVKALRSKHAESVDAFVEEAVIRRELSDNFCFYNPKYDSIEGTNDWAKKTLNDHKKDKRSHIYTREELEKAQTHDDLWNSAQIQMVKEGKMHGFLRMYWAKKILEWTESPEKALADAIYLNDRYSLDGRDPSGYVGCMWSVCGIHDQGWGERPVFGKIRYMNYEGCKRKFNIAAFIARYGGKVHSKNSTTLDKFISKSKKSTK</sequence>
<dbReference type="GO" id="GO:0009650">
    <property type="term" value="P:UV protection"/>
    <property type="evidence" value="ECO:0007669"/>
    <property type="project" value="UniProtKB-ARBA"/>
</dbReference>
<dbReference type="FunFam" id="1.25.40.80:FF:000004">
    <property type="entry name" value="Deoxyribodipyrimidine photolyase"/>
    <property type="match status" value="1"/>
</dbReference>
<dbReference type="GO" id="GO:0003904">
    <property type="term" value="F:deoxyribodipyrimidine photo-lyase activity"/>
    <property type="evidence" value="ECO:0007669"/>
    <property type="project" value="UniProtKB-EC"/>
</dbReference>
<dbReference type="PANTHER" id="PTHR10211">
    <property type="entry name" value="DEOXYRIBODIPYRIMIDINE PHOTOLYASE"/>
    <property type="match status" value="1"/>
</dbReference>
<accession>A0AAV7XAI6</accession>
<dbReference type="SUPFAM" id="SSF48173">
    <property type="entry name" value="Cryptochrome/photolyase FAD-binding domain"/>
    <property type="match status" value="1"/>
</dbReference>
<dbReference type="FunFam" id="1.10.579.10:FF:000002">
    <property type="entry name" value="Deoxyribodipyrimidine photolyase"/>
    <property type="match status" value="1"/>
</dbReference>
<evidence type="ECO:0000256" key="4">
    <source>
        <dbReference type="ARBA" id="ARBA00014046"/>
    </source>
</evidence>
<protein>
    <recommendedName>
        <fullName evidence="4">Deoxyribodipyrimidine photo-lyase</fullName>
        <ecNumber evidence="3">4.1.99.3</ecNumber>
    </recommendedName>
    <alternativeName>
        <fullName evidence="11">DNA photolyase</fullName>
    </alternativeName>
    <alternativeName>
        <fullName evidence="14">Photoreactivating enzyme</fullName>
    </alternativeName>
</protein>
<dbReference type="InterPro" id="IPR036134">
    <property type="entry name" value="Crypto/Photolyase_FAD-like_sf"/>
</dbReference>
<comment type="similarity">
    <text evidence="2">Belongs to the DNA photolyase class-2 family.</text>
</comment>
<dbReference type="PROSITE" id="PS01083">
    <property type="entry name" value="DNA_PHOTOLYASES_2_1"/>
    <property type="match status" value="1"/>
</dbReference>